<proteinExistence type="predicted"/>
<keyword evidence="2" id="KW-1185">Reference proteome</keyword>
<organism evidence="1 2">
    <name type="scientific">Sunxiuqinia dokdonensis</name>
    <dbReference type="NCBI Taxonomy" id="1409788"/>
    <lineage>
        <taxon>Bacteria</taxon>
        <taxon>Pseudomonadati</taxon>
        <taxon>Bacteroidota</taxon>
        <taxon>Bacteroidia</taxon>
        <taxon>Marinilabiliales</taxon>
        <taxon>Prolixibacteraceae</taxon>
        <taxon>Sunxiuqinia</taxon>
    </lineage>
</organism>
<sequence length="183" mass="20916">MKSKAFIIMAMLAICQSLESGAEKVAVTLQEDHSREKHEIAGTSQQTNYSFSIEFKETSSDFPEEIIVRFENKGDGLMLHNFILQFFSDEDSYWGLNDDFRFGVRPLILLKDSIVSETLRLDSFSYQSMKTNKFVSFEDFKKSLLSGNGFKVLGIIGDRSKAQNPFESNLTTRSNMIEYKISK</sequence>
<evidence type="ECO:0000313" key="1">
    <source>
        <dbReference type="EMBL" id="KOH42913.1"/>
    </source>
</evidence>
<comment type="caution">
    <text evidence="1">The sequence shown here is derived from an EMBL/GenBank/DDBJ whole genome shotgun (WGS) entry which is preliminary data.</text>
</comment>
<reference evidence="2" key="1">
    <citation type="submission" date="2015-07" db="EMBL/GenBank/DDBJ databases">
        <title>Genome sequencing of Sunxiuqinia dokdonensis strain SK.</title>
        <authorList>
            <person name="Ahn S."/>
            <person name="Kim B.-C."/>
        </authorList>
    </citation>
    <scope>NUCLEOTIDE SEQUENCE [LARGE SCALE GENOMIC DNA]</scope>
    <source>
        <strain evidence="2">SK</strain>
    </source>
</reference>
<dbReference type="RefSeq" id="WP_053188019.1">
    <property type="nucleotide sequence ID" value="NZ_LGIA01000207.1"/>
</dbReference>
<dbReference type="OrthoDB" id="1122496at2"/>
<protein>
    <submittedName>
        <fullName evidence="1">Uncharacterized protein</fullName>
    </submittedName>
</protein>
<accession>A0A0L8V3G4</accession>
<dbReference type="EMBL" id="LGIA01000207">
    <property type="protein sequence ID" value="KOH42913.1"/>
    <property type="molecule type" value="Genomic_DNA"/>
</dbReference>
<name>A0A0L8V3G4_9BACT</name>
<dbReference type="Proteomes" id="UP000036958">
    <property type="component" value="Unassembled WGS sequence"/>
</dbReference>
<dbReference type="AlphaFoldDB" id="A0A0L8V3G4"/>
<evidence type="ECO:0000313" key="2">
    <source>
        <dbReference type="Proteomes" id="UP000036958"/>
    </source>
</evidence>
<gene>
    <name evidence="1" type="ORF">NC99_42750</name>
</gene>